<feature type="domain" description="Opine dehydrogenase" evidence="2">
    <location>
        <begin position="248"/>
        <end position="410"/>
    </location>
</feature>
<dbReference type="SUPFAM" id="SSF51735">
    <property type="entry name" value="NAD(P)-binding Rossmann-fold domains"/>
    <property type="match status" value="1"/>
</dbReference>
<evidence type="ECO:0000313" key="4">
    <source>
        <dbReference type="Proteomes" id="UP000507470"/>
    </source>
</evidence>
<sequence>MAAHNHKEFLAGLATGAVGVSVIVGLKRLYDSMSDSFLKEGRNLKKGVRRLKILVCGGGNGAHCMAGVAGSHEEIDVKILSLFEDEAERWSNILKSNFLTVYEPLVNGGHMEISTKPKIVTNDPEKAVEGVDIVFMVVPAFAHSQYLTAIAPFIKPNTLIVGMPGQAGFEFQCINILGQKSSQLAIASFESLPWACRVDDFGKHVQLIGFKDVLGMSVVTGKECNIPFPIVDTIQDIFGKKPAINLVQNYIAINLMAKSIIHPPLMYGTWSNWDGKPVREKPLFYQGVDTKQANFLSKVSDECILTAKKIEKLRNNLKMKDVIHIFDWYKTYYHDEISDNSSLMMAMRTNAAYDGLLHPMKAVEGGFVPDFNYRYTREDIPFGLVVMKGIAELAGVATPTMDEIITWAQNKLGKEYLVNGKLIGKDLKEARAPQSFGFTTLDDLASELSPDSSRASEVSPDSSRASKFSPGPYRASEFDSLIPPDHQFSPDSSRASELSPDSSRASEVCSDSSRASPGLSRASFLPPEHQSLAPVLPGPPVPQSIRL</sequence>
<dbReference type="PANTHER" id="PTHR38015">
    <property type="entry name" value="BLR6086 PROTEIN"/>
    <property type="match status" value="1"/>
</dbReference>
<dbReference type="InterPro" id="IPR008927">
    <property type="entry name" value="6-PGluconate_DH-like_C_sf"/>
</dbReference>
<evidence type="ECO:0000259" key="2">
    <source>
        <dbReference type="Pfam" id="PF02317"/>
    </source>
</evidence>
<accession>A0A6J8D0N5</accession>
<dbReference type="PANTHER" id="PTHR38015:SF1">
    <property type="entry name" value="OPINE DEHYDROGENASE DOMAIN-CONTAINING PROTEIN"/>
    <property type="match status" value="1"/>
</dbReference>
<dbReference type="InterPro" id="IPR051729">
    <property type="entry name" value="Opine/Lysopine_DH"/>
</dbReference>
<gene>
    <name evidence="3" type="ORF">MCOR_35717</name>
</gene>
<proteinExistence type="predicted"/>
<feature type="region of interest" description="Disordered" evidence="1">
    <location>
        <begin position="447"/>
        <end position="547"/>
    </location>
</feature>
<feature type="compositionally biased region" description="Polar residues" evidence="1">
    <location>
        <begin position="489"/>
        <end position="515"/>
    </location>
</feature>
<dbReference type="InterPro" id="IPR003421">
    <property type="entry name" value="Opine_DH"/>
</dbReference>
<protein>
    <submittedName>
        <fullName evidence="3">Octopine dehydrogenase,Opine dehydrogenase,Tauropine dehydrogenase</fullName>
    </submittedName>
</protein>
<keyword evidence="4" id="KW-1185">Reference proteome</keyword>
<dbReference type="Pfam" id="PF02317">
    <property type="entry name" value="Octopine_DH"/>
    <property type="match status" value="1"/>
</dbReference>
<feature type="compositionally biased region" description="Pro residues" evidence="1">
    <location>
        <begin position="536"/>
        <end position="547"/>
    </location>
</feature>
<reference evidence="3 4" key="1">
    <citation type="submission" date="2020-06" db="EMBL/GenBank/DDBJ databases">
        <authorList>
            <person name="Li R."/>
            <person name="Bekaert M."/>
        </authorList>
    </citation>
    <scope>NUCLEOTIDE SEQUENCE [LARGE SCALE GENOMIC DNA]</scope>
    <source>
        <strain evidence="4">wild</strain>
    </source>
</reference>
<dbReference type="Gene3D" id="3.40.50.720">
    <property type="entry name" value="NAD(P)-binding Rossmann-like Domain"/>
    <property type="match status" value="1"/>
</dbReference>
<dbReference type="Proteomes" id="UP000507470">
    <property type="component" value="Unassembled WGS sequence"/>
</dbReference>
<evidence type="ECO:0000313" key="3">
    <source>
        <dbReference type="EMBL" id="CAC5401655.1"/>
    </source>
</evidence>
<dbReference type="GO" id="GO:0016491">
    <property type="term" value="F:oxidoreductase activity"/>
    <property type="evidence" value="ECO:0007669"/>
    <property type="project" value="InterPro"/>
</dbReference>
<organism evidence="3 4">
    <name type="scientific">Mytilus coruscus</name>
    <name type="common">Sea mussel</name>
    <dbReference type="NCBI Taxonomy" id="42192"/>
    <lineage>
        <taxon>Eukaryota</taxon>
        <taxon>Metazoa</taxon>
        <taxon>Spiralia</taxon>
        <taxon>Lophotrochozoa</taxon>
        <taxon>Mollusca</taxon>
        <taxon>Bivalvia</taxon>
        <taxon>Autobranchia</taxon>
        <taxon>Pteriomorphia</taxon>
        <taxon>Mytilida</taxon>
        <taxon>Mytiloidea</taxon>
        <taxon>Mytilidae</taxon>
        <taxon>Mytilinae</taxon>
        <taxon>Mytilus</taxon>
    </lineage>
</organism>
<dbReference type="Gene3D" id="1.10.1040.10">
    <property type="entry name" value="N-(1-d-carboxylethyl)-l-norvaline Dehydrogenase, domain 2"/>
    <property type="match status" value="1"/>
</dbReference>
<feature type="compositionally biased region" description="Polar residues" evidence="1">
    <location>
        <begin position="449"/>
        <end position="466"/>
    </location>
</feature>
<dbReference type="InterPro" id="IPR013328">
    <property type="entry name" value="6PGD_dom2"/>
</dbReference>
<dbReference type="SUPFAM" id="SSF48179">
    <property type="entry name" value="6-phosphogluconate dehydrogenase C-terminal domain-like"/>
    <property type="match status" value="1"/>
</dbReference>
<dbReference type="AlphaFoldDB" id="A0A6J8D0N5"/>
<dbReference type="InterPro" id="IPR036291">
    <property type="entry name" value="NAD(P)-bd_dom_sf"/>
</dbReference>
<dbReference type="OrthoDB" id="6058913at2759"/>
<name>A0A6J8D0N5_MYTCO</name>
<evidence type="ECO:0000256" key="1">
    <source>
        <dbReference type="SAM" id="MobiDB-lite"/>
    </source>
</evidence>
<dbReference type="EMBL" id="CACVKT020006449">
    <property type="protein sequence ID" value="CAC5401655.1"/>
    <property type="molecule type" value="Genomic_DNA"/>
</dbReference>